<evidence type="ECO:0000256" key="4">
    <source>
        <dbReference type="ARBA" id="ARBA00023242"/>
    </source>
</evidence>
<feature type="region of interest" description="Disordered" evidence="6">
    <location>
        <begin position="107"/>
        <end position="237"/>
    </location>
</feature>
<evidence type="ECO:0000256" key="2">
    <source>
        <dbReference type="ARBA" id="ARBA00022737"/>
    </source>
</evidence>
<dbReference type="CDD" id="cd00590">
    <property type="entry name" value="RRM_SF"/>
    <property type="match status" value="1"/>
</dbReference>
<dbReference type="Gene3D" id="3.30.70.330">
    <property type="match status" value="3"/>
</dbReference>
<dbReference type="InterPro" id="IPR012677">
    <property type="entry name" value="Nucleotide-bd_a/b_plait_sf"/>
</dbReference>
<evidence type="ECO:0000313" key="8">
    <source>
        <dbReference type="Proteomes" id="UP000492821"/>
    </source>
</evidence>
<comment type="subcellular location">
    <subcellularLocation>
        <location evidence="1">Nucleus</location>
    </subcellularLocation>
</comment>
<feature type="compositionally biased region" description="Acidic residues" evidence="6">
    <location>
        <begin position="127"/>
        <end position="137"/>
    </location>
</feature>
<sequence>MPPKFENVPYQANSNPVRSGIKAWRLIVRNLDDYTKKDELVNLFSPFGTLKEVVQPKSKIKEKANAPFAFVQFASKPDADNALKALNGSTFKNRKITVNVSIDKDSYVTQQHEAKPKAPKRPLPKDDDSDEESEEDVKEVKPVIVKKEAPKKAKKKTVADSRLPGFSDILEGTDSEESEEEEEEADSEDESDADVESEEDSDPEGGEAESEDEASEPSAKKSKFEHSGPRPADKATEEGRVVFLKNLSYNTDDDILKEYMAKFGEVSLAILCTFKDTDQPTGTAFVHFATKESADAALEQLASEEGIVIDGRRLHGFRAVAREKAKDFKAPDKTASDKRNLYLLRVGLIRPGTALANDMSDSDAAKRVSLMNAAKLKLKNLHMFVSPTRLLIHNVPFSMNDKDLQKIVLELVRSKNPKAYVTECRIMRKKVEKVGNRLKLGPSKGFAFVEFTDHIDALTCLRKMNNNPTIFKNERRPIVEFSIENRAAIRLRENRAERSDAAMNRTEEEKQAAALEKTKRELMAGGAKALPKKFGAKIRSASKGAKGKAGKKKSAPKAGKAKAKGKKPGKK</sequence>
<evidence type="ECO:0000256" key="6">
    <source>
        <dbReference type="SAM" id="MobiDB-lite"/>
    </source>
</evidence>
<reference evidence="8" key="1">
    <citation type="journal article" date="2013" name="Genetics">
        <title>The draft genome and transcriptome of Panagrellus redivivus are shaped by the harsh demands of a free-living lifestyle.</title>
        <authorList>
            <person name="Srinivasan J."/>
            <person name="Dillman A.R."/>
            <person name="Macchietto M.G."/>
            <person name="Heikkinen L."/>
            <person name="Lakso M."/>
            <person name="Fracchia K.M."/>
            <person name="Antoshechkin I."/>
            <person name="Mortazavi A."/>
            <person name="Wong G."/>
            <person name="Sternberg P.W."/>
        </authorList>
    </citation>
    <scope>NUCLEOTIDE SEQUENCE [LARGE SCALE GENOMIC DNA]</scope>
    <source>
        <strain evidence="8">MT8872</strain>
    </source>
</reference>
<feature type="domain" description="RRM" evidence="7">
    <location>
        <begin position="388"/>
        <end position="484"/>
    </location>
</feature>
<dbReference type="SMART" id="SM00361">
    <property type="entry name" value="RRM_1"/>
    <property type="match status" value="2"/>
</dbReference>
<dbReference type="InterPro" id="IPR000504">
    <property type="entry name" value="RRM_dom"/>
</dbReference>
<dbReference type="CDD" id="cd12415">
    <property type="entry name" value="RRM3_RBM28_like"/>
    <property type="match status" value="1"/>
</dbReference>
<feature type="region of interest" description="Disordered" evidence="6">
    <location>
        <begin position="518"/>
        <end position="571"/>
    </location>
</feature>
<keyword evidence="3 5" id="KW-0694">RNA-binding</keyword>
<dbReference type="Pfam" id="PF00076">
    <property type="entry name" value="RRM_1"/>
    <property type="match status" value="3"/>
</dbReference>
<protein>
    <submittedName>
        <fullName evidence="9">RNA-binding protein 28</fullName>
    </submittedName>
</protein>
<evidence type="ECO:0000313" key="9">
    <source>
        <dbReference type="WBParaSite" id="Pan_g4642.t1"/>
    </source>
</evidence>
<feature type="compositionally biased region" description="Basic and acidic residues" evidence="6">
    <location>
        <begin position="107"/>
        <end position="116"/>
    </location>
</feature>
<dbReference type="AlphaFoldDB" id="A0A7E4VXK1"/>
<dbReference type="GO" id="GO:0003729">
    <property type="term" value="F:mRNA binding"/>
    <property type="evidence" value="ECO:0007669"/>
    <property type="project" value="TreeGrafter"/>
</dbReference>
<feature type="compositionally biased region" description="Basic residues" evidence="6">
    <location>
        <begin position="545"/>
        <end position="571"/>
    </location>
</feature>
<dbReference type="InterPro" id="IPR035979">
    <property type="entry name" value="RBD_domain_sf"/>
</dbReference>
<dbReference type="CDD" id="cd12416">
    <property type="entry name" value="RRM4_RBM28_like"/>
    <property type="match status" value="1"/>
</dbReference>
<dbReference type="Proteomes" id="UP000492821">
    <property type="component" value="Unassembled WGS sequence"/>
</dbReference>
<feature type="domain" description="RRM" evidence="7">
    <location>
        <begin position="24"/>
        <end position="103"/>
    </location>
</feature>
<organism evidence="8 9">
    <name type="scientific">Panagrellus redivivus</name>
    <name type="common">Microworm</name>
    <dbReference type="NCBI Taxonomy" id="6233"/>
    <lineage>
        <taxon>Eukaryota</taxon>
        <taxon>Metazoa</taxon>
        <taxon>Ecdysozoa</taxon>
        <taxon>Nematoda</taxon>
        <taxon>Chromadorea</taxon>
        <taxon>Rhabditida</taxon>
        <taxon>Tylenchina</taxon>
        <taxon>Panagrolaimomorpha</taxon>
        <taxon>Panagrolaimoidea</taxon>
        <taxon>Panagrolaimidae</taxon>
        <taxon>Panagrellus</taxon>
    </lineage>
</organism>
<feature type="domain" description="RRM" evidence="7">
    <location>
        <begin position="240"/>
        <end position="327"/>
    </location>
</feature>
<evidence type="ECO:0000259" key="7">
    <source>
        <dbReference type="PROSITE" id="PS50102"/>
    </source>
</evidence>
<reference evidence="9" key="2">
    <citation type="submission" date="2020-10" db="UniProtKB">
        <authorList>
            <consortium name="WormBaseParasite"/>
        </authorList>
    </citation>
    <scope>IDENTIFICATION</scope>
</reference>
<keyword evidence="8" id="KW-1185">Reference proteome</keyword>
<feature type="compositionally biased region" description="Acidic residues" evidence="6">
    <location>
        <begin position="171"/>
        <end position="215"/>
    </location>
</feature>
<evidence type="ECO:0000256" key="1">
    <source>
        <dbReference type="ARBA" id="ARBA00004123"/>
    </source>
</evidence>
<dbReference type="PROSITE" id="PS50102">
    <property type="entry name" value="RRM"/>
    <property type="match status" value="3"/>
</dbReference>
<dbReference type="WBParaSite" id="Pan_g4642.t1">
    <property type="protein sequence ID" value="Pan_g4642.t1"/>
    <property type="gene ID" value="Pan_g4642"/>
</dbReference>
<dbReference type="InterPro" id="IPR051945">
    <property type="entry name" value="RRM_MRD1_RNA_proc_ribogen"/>
</dbReference>
<dbReference type="InterPro" id="IPR003954">
    <property type="entry name" value="RRM_euk-type"/>
</dbReference>
<feature type="compositionally biased region" description="Basic and acidic residues" evidence="6">
    <location>
        <begin position="218"/>
        <end position="237"/>
    </location>
</feature>
<evidence type="ECO:0000256" key="3">
    <source>
        <dbReference type="ARBA" id="ARBA00022884"/>
    </source>
</evidence>
<name>A0A7E4VXK1_PANRE</name>
<dbReference type="SUPFAM" id="SSF54928">
    <property type="entry name" value="RNA-binding domain, RBD"/>
    <property type="match status" value="2"/>
</dbReference>
<dbReference type="GO" id="GO:0005730">
    <property type="term" value="C:nucleolus"/>
    <property type="evidence" value="ECO:0007669"/>
    <property type="project" value="TreeGrafter"/>
</dbReference>
<dbReference type="FunFam" id="3.30.70.330:FF:000182">
    <property type="entry name" value="RNA-binding motif protein 28"/>
    <property type="match status" value="1"/>
</dbReference>
<dbReference type="SMART" id="SM00360">
    <property type="entry name" value="RRM"/>
    <property type="match status" value="3"/>
</dbReference>
<proteinExistence type="predicted"/>
<keyword evidence="2" id="KW-0677">Repeat</keyword>
<accession>A0A7E4VXK1</accession>
<feature type="compositionally biased region" description="Basic and acidic residues" evidence="6">
    <location>
        <begin position="138"/>
        <end position="151"/>
    </location>
</feature>
<keyword evidence="4" id="KW-0539">Nucleus</keyword>
<dbReference type="PANTHER" id="PTHR48039">
    <property type="entry name" value="RNA-BINDING MOTIF PROTEIN 14B"/>
    <property type="match status" value="1"/>
</dbReference>
<dbReference type="PANTHER" id="PTHR48039:SF5">
    <property type="entry name" value="RNA-BINDING PROTEIN 28"/>
    <property type="match status" value="1"/>
</dbReference>
<evidence type="ECO:0000256" key="5">
    <source>
        <dbReference type="PROSITE-ProRule" id="PRU00176"/>
    </source>
</evidence>